<evidence type="ECO:0000256" key="8">
    <source>
        <dbReference type="ARBA" id="ARBA00023128"/>
    </source>
</evidence>
<protein>
    <recommendedName>
        <fullName evidence="10">Cytochrome c oxidase subunit 7B, mitochondrial</fullName>
    </recommendedName>
    <alternativeName>
        <fullName evidence="11">Cytochrome c oxidase polypeptide VIIb</fullName>
    </alternativeName>
</protein>
<evidence type="ECO:0000256" key="12">
    <source>
        <dbReference type="SAM" id="Phobius"/>
    </source>
</evidence>
<comment type="similarity">
    <text evidence="3">Belongs to the cytochrome c oxidase VIIb family.</text>
</comment>
<dbReference type="Gene3D" id="4.10.51.10">
    <property type="entry name" value="Cytochrome C Oxidase, chain K"/>
    <property type="match status" value="1"/>
</dbReference>
<evidence type="ECO:0000256" key="11">
    <source>
        <dbReference type="ARBA" id="ARBA00041642"/>
    </source>
</evidence>
<keyword evidence="8" id="KW-0496">Mitochondrion</keyword>
<evidence type="ECO:0000256" key="6">
    <source>
        <dbReference type="ARBA" id="ARBA00022946"/>
    </source>
</evidence>
<gene>
    <name evidence="13" type="ORF">chiPu_0000589</name>
</gene>
<dbReference type="GO" id="GO:0005743">
    <property type="term" value="C:mitochondrial inner membrane"/>
    <property type="evidence" value="ECO:0007669"/>
    <property type="project" value="UniProtKB-SubCell"/>
</dbReference>
<evidence type="ECO:0000256" key="1">
    <source>
        <dbReference type="ARBA" id="ARBA00004434"/>
    </source>
</evidence>
<evidence type="ECO:0000256" key="7">
    <source>
        <dbReference type="ARBA" id="ARBA00022989"/>
    </source>
</evidence>
<dbReference type="Proteomes" id="UP000287033">
    <property type="component" value="Unassembled WGS sequence"/>
</dbReference>
<dbReference type="AlphaFoldDB" id="A0A401RVL7"/>
<evidence type="ECO:0000256" key="5">
    <source>
        <dbReference type="ARBA" id="ARBA00022792"/>
    </source>
</evidence>
<proteinExistence type="inferred from homology"/>
<organism evidence="13 14">
    <name type="scientific">Chiloscyllium punctatum</name>
    <name type="common">Brownbanded bambooshark</name>
    <name type="synonym">Hemiscyllium punctatum</name>
    <dbReference type="NCBI Taxonomy" id="137246"/>
    <lineage>
        <taxon>Eukaryota</taxon>
        <taxon>Metazoa</taxon>
        <taxon>Chordata</taxon>
        <taxon>Craniata</taxon>
        <taxon>Vertebrata</taxon>
        <taxon>Chondrichthyes</taxon>
        <taxon>Elasmobranchii</taxon>
        <taxon>Galeomorphii</taxon>
        <taxon>Galeoidea</taxon>
        <taxon>Orectolobiformes</taxon>
        <taxon>Hemiscylliidae</taxon>
        <taxon>Chiloscyllium</taxon>
    </lineage>
</organism>
<dbReference type="UniPathway" id="UPA00705"/>
<evidence type="ECO:0000256" key="9">
    <source>
        <dbReference type="ARBA" id="ARBA00023136"/>
    </source>
</evidence>
<dbReference type="OrthoDB" id="9937520at2759"/>
<keyword evidence="14" id="KW-1185">Reference proteome</keyword>
<dbReference type="GO" id="GO:0045277">
    <property type="term" value="C:respiratory chain complex IV"/>
    <property type="evidence" value="ECO:0007669"/>
    <property type="project" value="TreeGrafter"/>
</dbReference>
<dbReference type="PANTHER" id="PTHR16716:SF0">
    <property type="entry name" value="CYTOCHROME C OXIDASE SUBUNIT 7B, MITOCHONDRIAL"/>
    <property type="match status" value="1"/>
</dbReference>
<evidence type="ECO:0000256" key="2">
    <source>
        <dbReference type="ARBA" id="ARBA00004673"/>
    </source>
</evidence>
<keyword evidence="9 12" id="KW-0472">Membrane</keyword>
<evidence type="ECO:0000313" key="13">
    <source>
        <dbReference type="EMBL" id="GCC22204.1"/>
    </source>
</evidence>
<dbReference type="PANTHER" id="PTHR16716">
    <property type="entry name" value="CYTOCHROME C OXIDASE SUBUNIT 7B, MITOCHONDRIAL"/>
    <property type="match status" value="1"/>
</dbReference>
<sequence length="79" mass="8850">MVPLSRSLLSLTGRSIRQIATRQAHHKTGPNFHDKYGNAVLLGGLTFCIVVWSYVSTQTGITWNLSPIGKITPQKWRED</sequence>
<feature type="transmembrane region" description="Helical" evidence="12">
    <location>
        <begin position="36"/>
        <end position="55"/>
    </location>
</feature>
<comment type="pathway">
    <text evidence="2">Energy metabolism; oxidative phosphorylation.</text>
</comment>
<dbReference type="OMA" id="CIQLPIA"/>
<dbReference type="FunFam" id="4.10.51.10:FF:000001">
    <property type="entry name" value="Cytochrome c oxidase subunit 7B, mitochondrial"/>
    <property type="match status" value="1"/>
</dbReference>
<evidence type="ECO:0000256" key="4">
    <source>
        <dbReference type="ARBA" id="ARBA00022692"/>
    </source>
</evidence>
<comment type="caution">
    <text evidence="13">The sequence shown here is derived from an EMBL/GenBank/DDBJ whole genome shotgun (WGS) entry which is preliminary data.</text>
</comment>
<evidence type="ECO:0000256" key="3">
    <source>
        <dbReference type="ARBA" id="ARBA00007351"/>
    </source>
</evidence>
<evidence type="ECO:0000256" key="10">
    <source>
        <dbReference type="ARBA" id="ARBA00040623"/>
    </source>
</evidence>
<dbReference type="GO" id="GO:0006123">
    <property type="term" value="P:mitochondrial electron transport, cytochrome c to oxygen"/>
    <property type="evidence" value="ECO:0007669"/>
    <property type="project" value="InterPro"/>
</dbReference>
<keyword evidence="4 12" id="KW-0812">Transmembrane</keyword>
<dbReference type="InterPro" id="IPR008433">
    <property type="entry name" value="Cyt_c_oxidase_suVIIB"/>
</dbReference>
<accession>A0A401RVL7</accession>
<keyword evidence="7 12" id="KW-1133">Transmembrane helix</keyword>
<keyword evidence="6" id="KW-0809">Transit peptide</keyword>
<name>A0A401RVL7_CHIPU</name>
<dbReference type="SUPFAM" id="SSF81423">
    <property type="entry name" value="Mitochondrial cytochrome c oxidase subunit VIIb"/>
    <property type="match status" value="1"/>
</dbReference>
<reference evidence="13 14" key="1">
    <citation type="journal article" date="2018" name="Nat. Ecol. Evol.">
        <title>Shark genomes provide insights into elasmobranch evolution and the origin of vertebrates.</title>
        <authorList>
            <person name="Hara Y"/>
            <person name="Yamaguchi K"/>
            <person name="Onimaru K"/>
            <person name="Kadota M"/>
            <person name="Koyanagi M"/>
            <person name="Keeley SD"/>
            <person name="Tatsumi K"/>
            <person name="Tanaka K"/>
            <person name="Motone F"/>
            <person name="Kageyama Y"/>
            <person name="Nozu R"/>
            <person name="Adachi N"/>
            <person name="Nishimura O"/>
            <person name="Nakagawa R"/>
            <person name="Tanegashima C"/>
            <person name="Kiyatake I"/>
            <person name="Matsumoto R"/>
            <person name="Murakumo K"/>
            <person name="Nishida K"/>
            <person name="Terakita A"/>
            <person name="Kuratani S"/>
            <person name="Sato K"/>
            <person name="Hyodo S Kuraku.S."/>
        </authorList>
    </citation>
    <scope>NUCLEOTIDE SEQUENCE [LARGE SCALE GENOMIC DNA]</scope>
</reference>
<comment type="subcellular location">
    <subcellularLocation>
        <location evidence="1">Mitochondrion inner membrane</location>
        <topology evidence="1">Single-pass membrane protein</topology>
    </subcellularLocation>
</comment>
<evidence type="ECO:0000313" key="14">
    <source>
        <dbReference type="Proteomes" id="UP000287033"/>
    </source>
</evidence>
<dbReference type="STRING" id="137246.A0A401RVL7"/>
<keyword evidence="5" id="KW-0999">Mitochondrion inner membrane</keyword>
<dbReference type="InterPro" id="IPR023272">
    <property type="entry name" value="Cyt_c_oxidase_suVIIB_dom_sf"/>
</dbReference>
<dbReference type="EMBL" id="BEZZ01000007">
    <property type="protein sequence ID" value="GCC22204.1"/>
    <property type="molecule type" value="Genomic_DNA"/>
</dbReference>
<dbReference type="Pfam" id="PF05392">
    <property type="entry name" value="COX7B"/>
    <property type="match status" value="1"/>
</dbReference>